<name>A0A4S4DKW0_CAMSN</name>
<keyword evidence="4" id="KW-0472">Membrane</keyword>
<evidence type="ECO:0000256" key="2">
    <source>
        <dbReference type="ARBA" id="ARBA00022679"/>
    </source>
</evidence>
<dbReference type="PANTHER" id="PTHR43542">
    <property type="entry name" value="METHYLTRANSFERASE"/>
    <property type="match status" value="1"/>
</dbReference>
<evidence type="ECO:0000256" key="4">
    <source>
        <dbReference type="SAM" id="Phobius"/>
    </source>
</evidence>
<keyword evidence="4" id="KW-0812">Transmembrane</keyword>
<feature type="transmembrane region" description="Helical" evidence="4">
    <location>
        <begin position="128"/>
        <end position="149"/>
    </location>
</feature>
<dbReference type="AlphaFoldDB" id="A0A4S4DKW0"/>
<organism evidence="5 6">
    <name type="scientific">Camellia sinensis var. sinensis</name>
    <name type="common">China tea</name>
    <dbReference type="NCBI Taxonomy" id="542762"/>
    <lineage>
        <taxon>Eukaryota</taxon>
        <taxon>Viridiplantae</taxon>
        <taxon>Streptophyta</taxon>
        <taxon>Embryophyta</taxon>
        <taxon>Tracheophyta</taxon>
        <taxon>Spermatophyta</taxon>
        <taxon>Magnoliopsida</taxon>
        <taxon>eudicotyledons</taxon>
        <taxon>Gunneridae</taxon>
        <taxon>Pentapetalae</taxon>
        <taxon>asterids</taxon>
        <taxon>Ericales</taxon>
        <taxon>Theaceae</taxon>
        <taxon>Camellia</taxon>
    </lineage>
</organism>
<protein>
    <submittedName>
        <fullName evidence="5">Uncharacterized protein</fullName>
    </submittedName>
</protein>
<evidence type="ECO:0000256" key="1">
    <source>
        <dbReference type="ARBA" id="ARBA00022603"/>
    </source>
</evidence>
<evidence type="ECO:0000313" key="5">
    <source>
        <dbReference type="EMBL" id="THG03144.1"/>
    </source>
</evidence>
<keyword evidence="4" id="KW-1133">Transmembrane helix</keyword>
<feature type="compositionally biased region" description="Basic residues" evidence="3">
    <location>
        <begin position="39"/>
        <end position="49"/>
    </location>
</feature>
<dbReference type="EMBL" id="SDRB02011034">
    <property type="protein sequence ID" value="THG03144.1"/>
    <property type="molecule type" value="Genomic_DNA"/>
</dbReference>
<dbReference type="PANTHER" id="PTHR43542:SF1">
    <property type="entry name" value="METHYLTRANSFERASE"/>
    <property type="match status" value="1"/>
</dbReference>
<feature type="region of interest" description="Disordered" evidence="3">
    <location>
        <begin position="39"/>
        <end position="64"/>
    </location>
</feature>
<keyword evidence="2" id="KW-0808">Transferase</keyword>
<dbReference type="GO" id="GO:0008168">
    <property type="term" value="F:methyltransferase activity"/>
    <property type="evidence" value="ECO:0007669"/>
    <property type="project" value="UniProtKB-KW"/>
</dbReference>
<proteinExistence type="predicted"/>
<evidence type="ECO:0000256" key="3">
    <source>
        <dbReference type="SAM" id="MobiDB-lite"/>
    </source>
</evidence>
<comment type="caution">
    <text evidence="5">The sequence shown here is derived from an EMBL/GenBank/DDBJ whole genome shotgun (WGS) entry which is preliminary data.</text>
</comment>
<dbReference type="InterPro" id="IPR004398">
    <property type="entry name" value="RNA_MeTrfase_RsmD"/>
</dbReference>
<accession>A0A4S4DKW0</accession>
<reference evidence="5 6" key="1">
    <citation type="journal article" date="2018" name="Proc. Natl. Acad. Sci. U.S.A.">
        <title>Draft genome sequence of Camellia sinensis var. sinensis provides insights into the evolution of the tea genome and tea quality.</title>
        <authorList>
            <person name="Wei C."/>
            <person name="Yang H."/>
            <person name="Wang S."/>
            <person name="Zhao J."/>
            <person name="Liu C."/>
            <person name="Gao L."/>
            <person name="Xia E."/>
            <person name="Lu Y."/>
            <person name="Tai Y."/>
            <person name="She G."/>
            <person name="Sun J."/>
            <person name="Cao H."/>
            <person name="Tong W."/>
            <person name="Gao Q."/>
            <person name="Li Y."/>
            <person name="Deng W."/>
            <person name="Jiang X."/>
            <person name="Wang W."/>
            <person name="Chen Q."/>
            <person name="Zhang S."/>
            <person name="Li H."/>
            <person name="Wu J."/>
            <person name="Wang P."/>
            <person name="Li P."/>
            <person name="Shi C."/>
            <person name="Zheng F."/>
            <person name="Jian J."/>
            <person name="Huang B."/>
            <person name="Shan D."/>
            <person name="Shi M."/>
            <person name="Fang C."/>
            <person name="Yue Y."/>
            <person name="Li F."/>
            <person name="Li D."/>
            <person name="Wei S."/>
            <person name="Han B."/>
            <person name="Jiang C."/>
            <person name="Yin Y."/>
            <person name="Xia T."/>
            <person name="Zhang Z."/>
            <person name="Bennetzen J.L."/>
            <person name="Zhao S."/>
            <person name="Wan X."/>
        </authorList>
    </citation>
    <scope>NUCLEOTIDE SEQUENCE [LARGE SCALE GENOMIC DNA]</scope>
    <source>
        <strain evidence="6">cv. Shuchazao</strain>
        <tissue evidence="5">Leaf</tissue>
    </source>
</reference>
<sequence length="263" mass="28885">MITATTASIHRQYLSRRAMTASGGAATACYDLSLRAQSTRRKELRKTGRGKQVPPEEPKPPRETHKLLQVLGGTTKRKKLLSPKGMDVRPMMEVVKGCAYCQVHFVEMDPWVVHTVYSMDLPADLEQMVLSLCVGYVAALFIGTFLGMLSDLITVTIATTAATTDTLVNLNHTAKAAVTGGGCAYCQVHFVEMDPWVVRTVYSMDLPADLEQMVLSLCVGYVAALFIGTFLGMLSDLISFTMFGVFHEYFANYESYGLDLLAS</sequence>
<gene>
    <name evidence="5" type="ORF">TEA_003408</name>
</gene>
<evidence type="ECO:0000313" key="6">
    <source>
        <dbReference type="Proteomes" id="UP000306102"/>
    </source>
</evidence>
<keyword evidence="1" id="KW-0489">Methyltransferase</keyword>
<keyword evidence="6" id="KW-1185">Reference proteome</keyword>
<dbReference type="GO" id="GO:0031167">
    <property type="term" value="P:rRNA methylation"/>
    <property type="evidence" value="ECO:0007669"/>
    <property type="project" value="InterPro"/>
</dbReference>
<feature type="compositionally biased region" description="Basic and acidic residues" evidence="3">
    <location>
        <begin position="54"/>
        <end position="64"/>
    </location>
</feature>
<dbReference type="Proteomes" id="UP000306102">
    <property type="component" value="Unassembled WGS sequence"/>
</dbReference>
<feature type="transmembrane region" description="Helical" evidence="4">
    <location>
        <begin position="213"/>
        <end position="234"/>
    </location>
</feature>